<sequence>MGQEYSSVEMDPKRRAYVRHKIKPSGQKSKSKSKKKGSRSASSECTPVRRDGLLDFARRRDDSDSDDESSRSSGESTAGSPAGGSGAADW</sequence>
<evidence type="ECO:0000313" key="5">
    <source>
        <dbReference type="Proteomes" id="UP000282582"/>
    </source>
</evidence>
<proteinExistence type="predicted"/>
<feature type="compositionally biased region" description="Gly residues" evidence="1">
    <location>
        <begin position="81"/>
        <end position="90"/>
    </location>
</feature>
<feature type="compositionally biased region" description="Basic residues" evidence="1">
    <location>
        <begin position="15"/>
        <end position="38"/>
    </location>
</feature>
<feature type="region of interest" description="Disordered" evidence="1">
    <location>
        <begin position="1"/>
        <end position="90"/>
    </location>
</feature>
<organism evidence="3 5">
    <name type="scientific">Hortaea werneckii</name>
    <name type="common">Black yeast</name>
    <name type="synonym">Cladosporium werneckii</name>
    <dbReference type="NCBI Taxonomy" id="91943"/>
    <lineage>
        <taxon>Eukaryota</taxon>
        <taxon>Fungi</taxon>
        <taxon>Dikarya</taxon>
        <taxon>Ascomycota</taxon>
        <taxon>Pezizomycotina</taxon>
        <taxon>Dothideomycetes</taxon>
        <taxon>Dothideomycetidae</taxon>
        <taxon>Mycosphaerellales</taxon>
        <taxon>Teratosphaeriaceae</taxon>
        <taxon>Hortaea</taxon>
    </lineage>
</organism>
<accession>A0A3M6YC58</accession>
<feature type="compositionally biased region" description="Low complexity" evidence="1">
    <location>
        <begin position="71"/>
        <end position="80"/>
    </location>
</feature>
<name>A0A3M6YC58_HORWE</name>
<evidence type="ECO:0000313" key="2">
    <source>
        <dbReference type="EMBL" id="RMX86096.1"/>
    </source>
</evidence>
<dbReference type="EMBL" id="QWIK01000819">
    <property type="protein sequence ID" value="RMY00634.1"/>
    <property type="molecule type" value="Genomic_DNA"/>
</dbReference>
<dbReference type="EMBL" id="QWIJ01000184">
    <property type="protein sequence ID" value="RMX86096.1"/>
    <property type="molecule type" value="Genomic_DNA"/>
</dbReference>
<protein>
    <submittedName>
        <fullName evidence="3">Uncharacterized protein</fullName>
    </submittedName>
</protein>
<evidence type="ECO:0000313" key="4">
    <source>
        <dbReference type="Proteomes" id="UP000281245"/>
    </source>
</evidence>
<dbReference type="Proteomes" id="UP000282582">
    <property type="component" value="Unassembled WGS sequence"/>
</dbReference>
<dbReference type="AlphaFoldDB" id="A0A3M6YC58"/>
<comment type="caution">
    <text evidence="3">The sequence shown here is derived from an EMBL/GenBank/DDBJ whole genome shotgun (WGS) entry which is preliminary data.</text>
</comment>
<dbReference type="Proteomes" id="UP000281245">
    <property type="component" value="Unassembled WGS sequence"/>
</dbReference>
<feature type="compositionally biased region" description="Basic and acidic residues" evidence="1">
    <location>
        <begin position="47"/>
        <end position="62"/>
    </location>
</feature>
<evidence type="ECO:0000313" key="3">
    <source>
        <dbReference type="EMBL" id="RMY00634.1"/>
    </source>
</evidence>
<reference evidence="4 5" key="1">
    <citation type="journal article" date="2018" name="BMC Genomics">
        <title>Genomic evidence for intraspecific hybridization in a clonal and extremely halotolerant yeast.</title>
        <authorList>
            <person name="Gostincar C."/>
            <person name="Stajich J.E."/>
            <person name="Zupancic J."/>
            <person name="Zalar P."/>
            <person name="Gunde-Cimerman N."/>
        </authorList>
    </citation>
    <scope>NUCLEOTIDE SEQUENCE [LARGE SCALE GENOMIC DNA]</scope>
    <source>
        <strain evidence="3 5">EXF-6654</strain>
        <strain evidence="2 4">EXF-6656</strain>
    </source>
</reference>
<gene>
    <name evidence="3" type="ORF">D0868_08903</name>
    <name evidence="2" type="ORF">D0869_03329</name>
</gene>
<evidence type="ECO:0000256" key="1">
    <source>
        <dbReference type="SAM" id="MobiDB-lite"/>
    </source>
</evidence>